<accession>A0A9X0AFS6</accession>
<evidence type="ECO:0000256" key="1">
    <source>
        <dbReference type="SAM" id="MobiDB-lite"/>
    </source>
</evidence>
<organism evidence="2 3">
    <name type="scientific">Sclerotinia nivalis</name>
    <dbReference type="NCBI Taxonomy" id="352851"/>
    <lineage>
        <taxon>Eukaryota</taxon>
        <taxon>Fungi</taxon>
        <taxon>Dikarya</taxon>
        <taxon>Ascomycota</taxon>
        <taxon>Pezizomycotina</taxon>
        <taxon>Leotiomycetes</taxon>
        <taxon>Helotiales</taxon>
        <taxon>Sclerotiniaceae</taxon>
        <taxon>Sclerotinia</taxon>
    </lineage>
</organism>
<dbReference type="Proteomes" id="UP001152300">
    <property type="component" value="Unassembled WGS sequence"/>
</dbReference>
<dbReference type="EMBL" id="JAPEIS010000011">
    <property type="protein sequence ID" value="KAJ8062007.1"/>
    <property type="molecule type" value="Genomic_DNA"/>
</dbReference>
<evidence type="ECO:0000313" key="3">
    <source>
        <dbReference type="Proteomes" id="UP001152300"/>
    </source>
</evidence>
<comment type="caution">
    <text evidence="2">The sequence shown here is derived from an EMBL/GenBank/DDBJ whole genome shotgun (WGS) entry which is preliminary data.</text>
</comment>
<name>A0A9X0AFS6_9HELO</name>
<dbReference type="AlphaFoldDB" id="A0A9X0AFS6"/>
<feature type="compositionally biased region" description="Basic and acidic residues" evidence="1">
    <location>
        <begin position="1"/>
        <end position="19"/>
    </location>
</feature>
<sequence>MCLDGNEDHLEEMEGRPVDSPDVPTDLIYDAEMALDLAKDLCKGSKISMESIKMFLDVVQQSVD</sequence>
<proteinExistence type="predicted"/>
<gene>
    <name evidence="2" type="ORF">OCU04_009789</name>
</gene>
<protein>
    <submittedName>
        <fullName evidence="2">Uncharacterized protein</fullName>
    </submittedName>
</protein>
<reference evidence="2" key="1">
    <citation type="submission" date="2022-11" db="EMBL/GenBank/DDBJ databases">
        <title>Genome Resource of Sclerotinia nivalis Strain SnTB1, a Plant Pathogen Isolated from American Ginseng.</title>
        <authorList>
            <person name="Fan S."/>
        </authorList>
    </citation>
    <scope>NUCLEOTIDE SEQUENCE</scope>
    <source>
        <strain evidence="2">SnTB1</strain>
    </source>
</reference>
<feature type="region of interest" description="Disordered" evidence="1">
    <location>
        <begin position="1"/>
        <end position="24"/>
    </location>
</feature>
<evidence type="ECO:0000313" key="2">
    <source>
        <dbReference type="EMBL" id="KAJ8062007.1"/>
    </source>
</evidence>
<keyword evidence="3" id="KW-1185">Reference proteome</keyword>